<dbReference type="CDD" id="cd15482">
    <property type="entry name" value="Sialidase_non-viral"/>
    <property type="match status" value="1"/>
</dbReference>
<dbReference type="EC" id="3.2.1.18" evidence="3"/>
<sequence length="918" mass="99933">MMEGGIRVKRLWIALWIAALIGVPAASAFAEENGGAAPVSDEASYFRNIDLFVSGTEGYHTFRIPSVLTTAAGTLLAFAEGRVNGASDTGDIDLVLKRSFDGGRTWQPLQLVCDAGPDTCGNPTPVQDETTGRIWLFMTRNYGEDTIAEINAGTSRGVRTIWSAYSDDEGATWSEPVDRFSEVQRPDTRWDATGPGIGIQLRHGPARGRLVIPAIGRNLQSDDHGATWYESGRLPGGLNEATVVELTDGTLMRNDRLSANQHLKRRAVSTSSDQGATWSGIEYVDALIDPICEASIVRYRPSDNAEGDRTLLFANPAHTERRENMTVRISYDDGLTWAVAKTAYKGPSAYSSLTVQPDGNVSLLFEGGEYTPYDKIMFATFNLAWFQTPEADLDRLVFSDGSLTPAFRGDVEAYTLALYRGTDRVTITPVASDNAVEISIDGTPASSGVPRTIDLNNAETIEVETRLGERTRSYAIALDRTRAAPELLTHWSFDGADENGIPDETGRGHVGILNGGAHIRPGMDGDALYLDGRRAYAEISNAEELHPGKENFTYSVWVNPDALVQQRHLLYWYGSNGKVPQWWFSVERNGAVRMNMYGLPADREIGVATAPGLVKPGQWTHLAAVRDDSVNKIYVNGELSATSVKYDGEAMDLTNRTVPPLVGFDKGVAANRDWLGYMDELRIYKHALNDADVRKLYWHGDRTKPTTAAAASPGEPNGASGWYTSDVTVTLSAADDLSGVARTEYRVNGGSWTAYAGPVLLAEEGEHTLEYRSEDAAGNVEEARSMAVRIDKTAPALRVSANPSELWAPNGELTPIRTEVEAEDDASGIERIVLDSIQVDDDGGSSPGVESREEDIEDAEFGADDREFSLRAERNGDGAGRTYTIKYMATDRAGHVAEATVEVFVTHDRSPSSTNGKE</sequence>
<feature type="chain" id="PRO_5024344837" description="exo-alpha-sialidase" evidence="7">
    <location>
        <begin position="31"/>
        <end position="918"/>
    </location>
</feature>
<dbReference type="GO" id="GO:0005737">
    <property type="term" value="C:cytoplasm"/>
    <property type="evidence" value="ECO:0007669"/>
    <property type="project" value="TreeGrafter"/>
</dbReference>
<dbReference type="Pfam" id="PF12733">
    <property type="entry name" value="Cadherin-like"/>
    <property type="match status" value="1"/>
</dbReference>
<keyword evidence="5" id="KW-1015">Disulfide bond</keyword>
<reference evidence="9 10" key="1">
    <citation type="submission" date="2019-05" db="EMBL/GenBank/DDBJ databases">
        <authorList>
            <person name="Narsing Rao M.P."/>
            <person name="Li W.J."/>
        </authorList>
    </citation>
    <scope>NUCLEOTIDE SEQUENCE [LARGE SCALE GENOMIC DNA]</scope>
    <source>
        <strain evidence="9 10">SYSU_K30003</strain>
    </source>
</reference>
<dbReference type="Proteomes" id="UP000309676">
    <property type="component" value="Unassembled WGS sequence"/>
</dbReference>
<dbReference type="Gene3D" id="2.120.10.10">
    <property type="match status" value="1"/>
</dbReference>
<dbReference type="InterPro" id="IPR036278">
    <property type="entry name" value="Sialidase_sf"/>
</dbReference>
<evidence type="ECO:0000313" key="10">
    <source>
        <dbReference type="Proteomes" id="UP000309676"/>
    </source>
</evidence>
<dbReference type="InterPro" id="IPR006558">
    <property type="entry name" value="LamG-like"/>
</dbReference>
<dbReference type="SUPFAM" id="SSF49899">
    <property type="entry name" value="Concanavalin A-like lectins/glucanases"/>
    <property type="match status" value="1"/>
</dbReference>
<proteinExistence type="inferred from homology"/>
<name>A0A5R9GDZ3_9BACL</name>
<dbReference type="InterPro" id="IPR025883">
    <property type="entry name" value="Cadherin-like_domain"/>
</dbReference>
<dbReference type="GO" id="GO:0004308">
    <property type="term" value="F:exo-alpha-sialidase activity"/>
    <property type="evidence" value="ECO:0007669"/>
    <property type="project" value="UniProtKB-EC"/>
</dbReference>
<dbReference type="PANTHER" id="PTHR10628">
    <property type="entry name" value="SIALIDASE"/>
    <property type="match status" value="1"/>
</dbReference>
<evidence type="ECO:0000256" key="2">
    <source>
        <dbReference type="ARBA" id="ARBA00009348"/>
    </source>
</evidence>
<dbReference type="Pfam" id="PF13088">
    <property type="entry name" value="BNR_2"/>
    <property type="match status" value="1"/>
</dbReference>
<evidence type="ECO:0000256" key="5">
    <source>
        <dbReference type="ARBA" id="ARBA00023157"/>
    </source>
</evidence>
<evidence type="ECO:0000256" key="1">
    <source>
        <dbReference type="ARBA" id="ARBA00000427"/>
    </source>
</evidence>
<keyword evidence="10" id="KW-1185">Reference proteome</keyword>
<dbReference type="InterPro" id="IPR058094">
    <property type="entry name" value="Ig-like_OmpL47-like"/>
</dbReference>
<evidence type="ECO:0000256" key="3">
    <source>
        <dbReference type="ARBA" id="ARBA00012733"/>
    </source>
</evidence>
<dbReference type="Gene3D" id="2.60.120.200">
    <property type="match status" value="1"/>
</dbReference>
<comment type="caution">
    <text evidence="9">The sequence shown here is derived from an EMBL/GenBank/DDBJ whole genome shotgun (WGS) entry which is preliminary data.</text>
</comment>
<dbReference type="GO" id="GO:0006689">
    <property type="term" value="P:ganglioside catabolic process"/>
    <property type="evidence" value="ECO:0007669"/>
    <property type="project" value="TreeGrafter"/>
</dbReference>
<dbReference type="Gene3D" id="3.30.1920.20">
    <property type="match status" value="1"/>
</dbReference>
<dbReference type="InterPro" id="IPR026856">
    <property type="entry name" value="Sialidase_fam"/>
</dbReference>
<dbReference type="Pfam" id="PF13385">
    <property type="entry name" value="Laminin_G_3"/>
    <property type="match status" value="1"/>
</dbReference>
<dbReference type="AlphaFoldDB" id="A0A5R9GDZ3"/>
<feature type="region of interest" description="Disordered" evidence="6">
    <location>
        <begin position="838"/>
        <end position="858"/>
    </location>
</feature>
<comment type="similarity">
    <text evidence="2">Belongs to the glycosyl hydrolase 33 family.</text>
</comment>
<evidence type="ECO:0000256" key="4">
    <source>
        <dbReference type="ARBA" id="ARBA00022729"/>
    </source>
</evidence>
<dbReference type="GO" id="GO:0009313">
    <property type="term" value="P:oligosaccharide catabolic process"/>
    <property type="evidence" value="ECO:0007669"/>
    <property type="project" value="TreeGrafter"/>
</dbReference>
<evidence type="ECO:0000259" key="8">
    <source>
        <dbReference type="SMART" id="SM00560"/>
    </source>
</evidence>
<dbReference type="InterPro" id="IPR013320">
    <property type="entry name" value="ConA-like_dom_sf"/>
</dbReference>
<dbReference type="NCBIfam" id="NF047446">
    <property type="entry name" value="barrel_OmpL47"/>
    <property type="match status" value="1"/>
</dbReference>
<keyword evidence="4 7" id="KW-0732">Signal</keyword>
<dbReference type="GO" id="GO:0016020">
    <property type="term" value="C:membrane"/>
    <property type="evidence" value="ECO:0007669"/>
    <property type="project" value="TreeGrafter"/>
</dbReference>
<feature type="domain" description="LamG-like jellyroll fold" evidence="8">
    <location>
        <begin position="550"/>
        <end position="691"/>
    </location>
</feature>
<feature type="signal peptide" evidence="7">
    <location>
        <begin position="1"/>
        <end position="30"/>
    </location>
</feature>
<protein>
    <recommendedName>
        <fullName evidence="3">exo-alpha-sialidase</fullName>
        <ecNumber evidence="3">3.2.1.18</ecNumber>
    </recommendedName>
</protein>
<evidence type="ECO:0000256" key="6">
    <source>
        <dbReference type="SAM" id="MobiDB-lite"/>
    </source>
</evidence>
<dbReference type="EMBL" id="VCIW01000002">
    <property type="protein sequence ID" value="TLS53339.1"/>
    <property type="molecule type" value="Genomic_DNA"/>
</dbReference>
<organism evidence="9 10">
    <name type="scientific">Paenibacillus antri</name>
    <dbReference type="NCBI Taxonomy" id="2582848"/>
    <lineage>
        <taxon>Bacteria</taxon>
        <taxon>Bacillati</taxon>
        <taxon>Bacillota</taxon>
        <taxon>Bacilli</taxon>
        <taxon>Bacillales</taxon>
        <taxon>Paenibacillaceae</taxon>
        <taxon>Paenibacillus</taxon>
    </lineage>
</organism>
<dbReference type="InterPro" id="IPR011040">
    <property type="entry name" value="Sialidase"/>
</dbReference>
<evidence type="ECO:0000256" key="7">
    <source>
        <dbReference type="SAM" id="SignalP"/>
    </source>
</evidence>
<dbReference type="SUPFAM" id="SSF50939">
    <property type="entry name" value="Sialidases"/>
    <property type="match status" value="1"/>
</dbReference>
<comment type="catalytic activity">
    <reaction evidence="1">
        <text>Hydrolysis of alpha-(2-&gt;3)-, alpha-(2-&gt;6)-, alpha-(2-&gt;8)- glycosidic linkages of terminal sialic acid residues in oligosaccharides, glycoproteins, glycolipids, colominic acid and synthetic substrates.</text>
        <dbReference type="EC" id="3.2.1.18"/>
    </reaction>
</comment>
<dbReference type="SMART" id="SM00560">
    <property type="entry name" value="LamGL"/>
    <property type="match status" value="1"/>
</dbReference>
<dbReference type="PANTHER" id="PTHR10628:SF30">
    <property type="entry name" value="EXO-ALPHA-SIALIDASE"/>
    <property type="match status" value="1"/>
</dbReference>
<evidence type="ECO:0000313" key="9">
    <source>
        <dbReference type="EMBL" id="TLS53339.1"/>
    </source>
</evidence>
<gene>
    <name evidence="9" type="ORF">FE782_03430</name>
</gene>
<accession>A0A5R9GDZ3</accession>